<dbReference type="AlphaFoldDB" id="A0A8J1T5Y0"/>
<dbReference type="Proteomes" id="UP000749559">
    <property type="component" value="Unassembled WGS sequence"/>
</dbReference>
<name>A0A8J1T5Y0_OWEFU</name>
<proteinExistence type="predicted"/>
<gene>
    <name evidence="1" type="ORF">OFUS_LOCUS10563</name>
</gene>
<sequence length="225" mass="26012">MLVYNIEKQLIEEPGIDEPYISPGIEEPYIPKPDIEEAYIQKSDIEEPYFPKPGIEVPYIPKSDIEEAYIQKYIQKSDFEEPYFPKPGIEVPYIQKPGIEEPYIHRPDIEEPYIQMPYIREPYIEDIVLYDQSTMTCEAVISECPVLLQAWSTPPLSLDPSSIIYSCGSIRDRLSCLEETRVPRQRSPPVCTDKELNSNFERLSLLALNHSRTCIETSVVLGMYL</sequence>
<comment type="caution">
    <text evidence="1">The sequence shown here is derived from an EMBL/GenBank/DDBJ whole genome shotgun (WGS) entry which is preliminary data.</text>
</comment>
<reference evidence="1" key="1">
    <citation type="submission" date="2022-03" db="EMBL/GenBank/DDBJ databases">
        <authorList>
            <person name="Martin C."/>
        </authorList>
    </citation>
    <scope>NUCLEOTIDE SEQUENCE</scope>
</reference>
<dbReference type="EMBL" id="CAIIXF020000005">
    <property type="protein sequence ID" value="CAH1784351.1"/>
    <property type="molecule type" value="Genomic_DNA"/>
</dbReference>
<evidence type="ECO:0000313" key="2">
    <source>
        <dbReference type="Proteomes" id="UP000749559"/>
    </source>
</evidence>
<evidence type="ECO:0000313" key="1">
    <source>
        <dbReference type="EMBL" id="CAH1784351.1"/>
    </source>
</evidence>
<keyword evidence="2" id="KW-1185">Reference proteome</keyword>
<accession>A0A8J1T5Y0</accession>
<organism evidence="1 2">
    <name type="scientific">Owenia fusiformis</name>
    <name type="common">Polychaete worm</name>
    <dbReference type="NCBI Taxonomy" id="6347"/>
    <lineage>
        <taxon>Eukaryota</taxon>
        <taxon>Metazoa</taxon>
        <taxon>Spiralia</taxon>
        <taxon>Lophotrochozoa</taxon>
        <taxon>Annelida</taxon>
        <taxon>Polychaeta</taxon>
        <taxon>Sedentaria</taxon>
        <taxon>Canalipalpata</taxon>
        <taxon>Sabellida</taxon>
        <taxon>Oweniida</taxon>
        <taxon>Oweniidae</taxon>
        <taxon>Owenia</taxon>
    </lineage>
</organism>
<protein>
    <submittedName>
        <fullName evidence="1">Uncharacterized protein</fullName>
    </submittedName>
</protein>
<dbReference type="OrthoDB" id="10069099at2759"/>